<evidence type="ECO:0000313" key="5">
    <source>
        <dbReference type="Proteomes" id="UP000192448"/>
    </source>
</evidence>
<dbReference type="Pfam" id="PF00589">
    <property type="entry name" value="Phage_integrase"/>
    <property type="match status" value="1"/>
</dbReference>
<evidence type="ECO:0000259" key="3">
    <source>
        <dbReference type="PROSITE" id="PS51898"/>
    </source>
</evidence>
<evidence type="ECO:0000256" key="2">
    <source>
        <dbReference type="SAM" id="MobiDB-lite"/>
    </source>
</evidence>
<proteinExistence type="predicted"/>
<dbReference type="CDD" id="cd00397">
    <property type="entry name" value="DNA_BRE_C"/>
    <property type="match status" value="1"/>
</dbReference>
<dbReference type="Gene3D" id="1.10.443.10">
    <property type="entry name" value="Intergrase catalytic core"/>
    <property type="match status" value="1"/>
</dbReference>
<sequence>MRMLIVFRAVRPCYPWLSGSRNLGLYADFRRHNQAPTFAQIQRRLLPRDTYKEYADEALNLLTRMVIVTGKDLLALNLDDFDDYVAARRASSRKVPALPLAYELLHGAGGLTGLPPTLREARNRGQLSVAELVDKYPIANGVIRAVLIHYLVERSALIDYGTLVNQVQALTDLFWCDLERHHPGIASLHLPSDVAAAWKQRIRVLPNGRPRRNAHTVVLVVRSFYLDLRQWSLEDPARWAQWAVPCPIRETDVAGYGKETRRRQARMQERTRTLIPVLPRLVHAAENELAVAERLLGVGRKARPGDEFTVDEVRFRRAGRETSNWRPSALFVVPLDEHGNPKTRFDAERREENAFWTWAIVEILRRTGIRIEELLELTHLSFRQYQTPTGEMMPLLQTSPSKTDRERVLPADPEVVGVLARIIRRIKNDNGKVPLLSRYDIYERTFGPPLPHLFQHALRHRREVLSPGRVRELLAKLAERAEIVDVDGKPLVFTPHDFRRVFSTETVNGGLPIHIAAKVLGHLDLNTTQGYVAVYPEEVIKHYRHFVDQRRERCPSDEYREPTDAEWDEFRDHFNLRQVALGRCDRPYGTPCQHENSCVRCPMLRMSLKQPPRLLEIEANTHERLVEARRMRWLGEVAALEESLRHIANKKDQAERLRQRDSTGEYGTESLG</sequence>
<organism evidence="4 5">
    <name type="scientific">Mycobacterium aquaticum</name>
    <dbReference type="NCBI Taxonomy" id="1927124"/>
    <lineage>
        <taxon>Bacteria</taxon>
        <taxon>Bacillati</taxon>
        <taxon>Actinomycetota</taxon>
        <taxon>Actinomycetes</taxon>
        <taxon>Mycobacteriales</taxon>
        <taxon>Mycobacteriaceae</taxon>
        <taxon>Mycobacterium</taxon>
    </lineage>
</organism>
<protein>
    <recommendedName>
        <fullName evidence="3">Tyr recombinase domain-containing protein</fullName>
    </recommendedName>
</protein>
<accession>A0A1X0AIJ5</accession>
<dbReference type="Proteomes" id="UP000192448">
    <property type="component" value="Unassembled WGS sequence"/>
</dbReference>
<comment type="caution">
    <text evidence="4">The sequence shown here is derived from an EMBL/GenBank/DDBJ whole genome shotgun (WGS) entry which is preliminary data.</text>
</comment>
<dbReference type="STRING" id="1927124.BST13_26475"/>
<feature type="domain" description="Tyr recombinase" evidence="3">
    <location>
        <begin position="330"/>
        <end position="544"/>
    </location>
</feature>
<dbReference type="GO" id="GO:0006310">
    <property type="term" value="P:DNA recombination"/>
    <property type="evidence" value="ECO:0007669"/>
    <property type="project" value="UniProtKB-KW"/>
</dbReference>
<dbReference type="EMBL" id="MVHF01000034">
    <property type="protein sequence ID" value="ORA29893.1"/>
    <property type="molecule type" value="Genomic_DNA"/>
</dbReference>
<reference evidence="4 5" key="1">
    <citation type="submission" date="2017-02" db="EMBL/GenBank/DDBJ databases">
        <title>The new phylogeny of genus Mycobacterium.</title>
        <authorList>
            <person name="Tortoli E."/>
            <person name="Trovato A."/>
            <person name="Cirillo D.M."/>
        </authorList>
    </citation>
    <scope>NUCLEOTIDE SEQUENCE [LARGE SCALE GENOMIC DNA]</scope>
    <source>
        <strain evidence="4 5">RW6</strain>
    </source>
</reference>
<keyword evidence="5" id="KW-1185">Reference proteome</keyword>
<dbReference type="GO" id="GO:0003677">
    <property type="term" value="F:DNA binding"/>
    <property type="evidence" value="ECO:0007669"/>
    <property type="project" value="InterPro"/>
</dbReference>
<dbReference type="GO" id="GO:0015074">
    <property type="term" value="P:DNA integration"/>
    <property type="evidence" value="ECO:0007669"/>
    <property type="project" value="InterPro"/>
</dbReference>
<dbReference type="AlphaFoldDB" id="A0A1X0AIJ5"/>
<feature type="region of interest" description="Disordered" evidence="2">
    <location>
        <begin position="652"/>
        <end position="672"/>
    </location>
</feature>
<dbReference type="InterPro" id="IPR013762">
    <property type="entry name" value="Integrase-like_cat_sf"/>
</dbReference>
<dbReference type="SUPFAM" id="SSF56349">
    <property type="entry name" value="DNA breaking-rejoining enzymes"/>
    <property type="match status" value="1"/>
</dbReference>
<dbReference type="PROSITE" id="PS51898">
    <property type="entry name" value="TYR_RECOMBINASE"/>
    <property type="match status" value="1"/>
</dbReference>
<dbReference type="InterPro" id="IPR002104">
    <property type="entry name" value="Integrase_catalytic"/>
</dbReference>
<evidence type="ECO:0000313" key="4">
    <source>
        <dbReference type="EMBL" id="ORA29893.1"/>
    </source>
</evidence>
<dbReference type="InterPro" id="IPR011010">
    <property type="entry name" value="DNA_brk_join_enz"/>
</dbReference>
<name>A0A1X0AIJ5_9MYCO</name>
<evidence type="ECO:0000256" key="1">
    <source>
        <dbReference type="ARBA" id="ARBA00023172"/>
    </source>
</evidence>
<feature type="compositionally biased region" description="Basic and acidic residues" evidence="2">
    <location>
        <begin position="652"/>
        <end position="663"/>
    </location>
</feature>
<keyword evidence="1" id="KW-0233">DNA recombination</keyword>
<gene>
    <name evidence="4" type="ORF">BST13_26475</name>
</gene>